<dbReference type="EMBL" id="QMEB01000271">
    <property type="protein sequence ID" value="NMG22532.1"/>
    <property type="molecule type" value="Genomic_DNA"/>
</dbReference>
<comment type="caution">
    <text evidence="1">The sequence shown here is derived from an EMBL/GenBank/DDBJ whole genome shotgun (WGS) entry which is preliminary data.</text>
</comment>
<organism evidence="1 2">
    <name type="scientific">Brasilonema bromeliae SPC951</name>
    <dbReference type="NCBI Taxonomy" id="385972"/>
    <lineage>
        <taxon>Bacteria</taxon>
        <taxon>Bacillati</taxon>
        <taxon>Cyanobacteriota</taxon>
        <taxon>Cyanophyceae</taxon>
        <taxon>Nostocales</taxon>
        <taxon>Scytonemataceae</taxon>
        <taxon>Brasilonema</taxon>
        <taxon>Bromeliae group (in: Brasilonema)</taxon>
    </lineage>
</organism>
<keyword evidence="2" id="KW-1185">Reference proteome</keyword>
<accession>A0ABX1PGN4</accession>
<name>A0ABX1PGN4_9CYAN</name>
<evidence type="ECO:0000313" key="2">
    <source>
        <dbReference type="Proteomes" id="UP000718564"/>
    </source>
</evidence>
<dbReference type="Proteomes" id="UP000718564">
    <property type="component" value="Unassembled WGS sequence"/>
</dbReference>
<dbReference type="RefSeq" id="WP_169157727.1">
    <property type="nucleotide sequence ID" value="NZ_CAWPJE010000273.1"/>
</dbReference>
<gene>
    <name evidence="1" type="ORF">DP116_25025</name>
</gene>
<proteinExistence type="predicted"/>
<evidence type="ECO:0000313" key="1">
    <source>
        <dbReference type="EMBL" id="NMG22532.1"/>
    </source>
</evidence>
<protein>
    <submittedName>
        <fullName evidence="1">Uncharacterized protein</fullName>
    </submittedName>
</protein>
<sequence length="89" mass="10106">MTPFPDLSGLRRAGFDREADLLAELMRRPAWWIVRRAGTVGPEFDARRWDVREAAETTAKFWDDYYAPTKHSVVPLTAAAVIADQRGES</sequence>
<reference evidence="1 2" key="1">
    <citation type="submission" date="2018-06" db="EMBL/GenBank/DDBJ databases">
        <title>Comparative genomics of Brasilonema spp. strains.</title>
        <authorList>
            <person name="Alvarenga D.O."/>
            <person name="Fiore M.F."/>
            <person name="Varani A.M."/>
        </authorList>
    </citation>
    <scope>NUCLEOTIDE SEQUENCE [LARGE SCALE GENOMIC DNA]</scope>
    <source>
        <strain evidence="1 2">SPC951</strain>
    </source>
</reference>